<name>A0A392RFN1_9FABA</name>
<comment type="caution">
    <text evidence="1">The sequence shown here is derived from an EMBL/GenBank/DDBJ whole genome shotgun (WGS) entry which is preliminary data.</text>
</comment>
<sequence>MLGTEGMSQTAETEADDLILLWAADVSTLHE</sequence>
<proteinExistence type="predicted"/>
<reference evidence="1 2" key="1">
    <citation type="journal article" date="2018" name="Front. Plant Sci.">
        <title>Red Clover (Trifolium pratense) and Zigzag Clover (T. medium) - A Picture of Genomic Similarities and Differences.</title>
        <authorList>
            <person name="Dluhosova J."/>
            <person name="Istvanek J."/>
            <person name="Nedelnik J."/>
            <person name="Repkova J."/>
        </authorList>
    </citation>
    <scope>NUCLEOTIDE SEQUENCE [LARGE SCALE GENOMIC DNA]</scope>
    <source>
        <strain evidence="2">cv. 10/8</strain>
        <tissue evidence="1">Leaf</tissue>
    </source>
</reference>
<evidence type="ECO:0000313" key="2">
    <source>
        <dbReference type="Proteomes" id="UP000265520"/>
    </source>
</evidence>
<dbReference type="EMBL" id="LXQA010219781">
    <property type="protein sequence ID" value="MCI35059.1"/>
    <property type="molecule type" value="Genomic_DNA"/>
</dbReference>
<organism evidence="1 2">
    <name type="scientific">Trifolium medium</name>
    <dbReference type="NCBI Taxonomy" id="97028"/>
    <lineage>
        <taxon>Eukaryota</taxon>
        <taxon>Viridiplantae</taxon>
        <taxon>Streptophyta</taxon>
        <taxon>Embryophyta</taxon>
        <taxon>Tracheophyta</taxon>
        <taxon>Spermatophyta</taxon>
        <taxon>Magnoliopsida</taxon>
        <taxon>eudicotyledons</taxon>
        <taxon>Gunneridae</taxon>
        <taxon>Pentapetalae</taxon>
        <taxon>rosids</taxon>
        <taxon>fabids</taxon>
        <taxon>Fabales</taxon>
        <taxon>Fabaceae</taxon>
        <taxon>Papilionoideae</taxon>
        <taxon>50 kb inversion clade</taxon>
        <taxon>NPAAA clade</taxon>
        <taxon>Hologalegina</taxon>
        <taxon>IRL clade</taxon>
        <taxon>Trifolieae</taxon>
        <taxon>Trifolium</taxon>
    </lineage>
</organism>
<accession>A0A392RFN1</accession>
<dbReference type="Proteomes" id="UP000265520">
    <property type="component" value="Unassembled WGS sequence"/>
</dbReference>
<dbReference type="AlphaFoldDB" id="A0A392RFN1"/>
<evidence type="ECO:0000313" key="1">
    <source>
        <dbReference type="EMBL" id="MCI35059.1"/>
    </source>
</evidence>
<protein>
    <submittedName>
        <fullName evidence="1">Uncharacterized protein</fullName>
    </submittedName>
</protein>
<keyword evidence="2" id="KW-1185">Reference proteome</keyword>